<accession>A0A1Y1JE37</accession>
<proteinExistence type="predicted"/>
<dbReference type="InterPro" id="IPR052588">
    <property type="entry name" value="Kelch_domain_protein"/>
</dbReference>
<feature type="compositionally biased region" description="Basic residues" evidence="1">
    <location>
        <begin position="16"/>
        <end position="33"/>
    </location>
</feature>
<keyword evidence="3" id="KW-1185">Reference proteome</keyword>
<dbReference type="Pfam" id="PF24681">
    <property type="entry name" value="Kelch_KLHDC2_KLHL20_DRC7"/>
    <property type="match status" value="1"/>
</dbReference>
<feature type="compositionally biased region" description="Basic and acidic residues" evidence="1">
    <location>
        <begin position="459"/>
        <end position="502"/>
    </location>
</feature>
<dbReference type="RefSeq" id="XP_028542517.1">
    <property type="nucleotide sequence ID" value="XM_028686716.1"/>
</dbReference>
<organism evidence="2 3">
    <name type="scientific">Plasmodium gonderi</name>
    <dbReference type="NCBI Taxonomy" id="77519"/>
    <lineage>
        <taxon>Eukaryota</taxon>
        <taxon>Sar</taxon>
        <taxon>Alveolata</taxon>
        <taxon>Apicomplexa</taxon>
        <taxon>Aconoidasida</taxon>
        <taxon>Haemosporida</taxon>
        <taxon>Plasmodiidae</taxon>
        <taxon>Plasmodium</taxon>
        <taxon>Plasmodium (Plasmodium)</taxon>
    </lineage>
</organism>
<dbReference type="AlphaFoldDB" id="A0A1Y1JE37"/>
<sequence length="927" mass="107796">MGKKNKKSKEKQEKLKQKKEKQKLKSLKSKKKKNNNDINDALSDADFETICLYYENLNKKDKYGHINVNTTTNNTFVECDKPSPRSNSSVTFINEEEFLLFGGEYNDNNELIAYNDLFKYNIVKDKWKYYYTTSKKPKPRCSHQAVYFNKKLYIFGGELCTNTQFFHYSDFWSFDLKNNSFEEIECKNKRDEKPSPRSGHRMILWKSCIIMFGGFFDNGRSVEYFNDLYMYIISSNKWVNLTNIYLNSLFKRLTQGDGENNSNSSLYTKNEKKKNKNEIGLSPNVKNTFFKNFDLDSYMPSKRSSVSLFTDMKFQKVYIYGGYAQIKNTARNAIGIYYSDMWIININYLGEDNISVNFKKLKKSIFQPSKRIGFSTCIYKNSLILFGGVFDKVEKNNLNNITTQSSSTHNGDKNTNKNGISLEESLNMQSIFFNDLYSFDMNKEHWSYLILKCTTHPKEINKNSGENKKNKSEELKSSETHSRDSDNKNYKNGGHNDKHFLPEEGEPFSKNKKAIFGTSKDILSDSHDSSDFSDNNNDDEYYSSVFVYFDENGNKKTMKINREDEEGEQGKGMEEREGNKKRCEIHSEKKEFQENFQNGDNHLPNVKEETCSTTVNKVIDTHPIFIQSQESTHSNLVKLVDNLKNVKNLSKSCTLNDDKNGDKTVKEKGAPNGCVGRNDNNHSIAEGEYTIAEEKHTILQGELPIEQKEDAIIHIDGLTDSDSESNREDKKVKFVINDGEPIGRINSHIFVLNKMLHLFGGMYEYKNNEIMLSDHWKINIFKREKWELVHKGNLDDIYVDETDLSSSLSIDDEDKDEKEIENLIISNKIKKIENKIKSESIGFNFDANENLNEFFLRTKQHWLRQLNVVTENKKNRKDAFILCEQKYQALKKYHNKIQKYRELLLLDEYESSITNGSSSDNAEEFSS</sequence>
<dbReference type="OMA" id="RIGFSTC"/>
<protein>
    <submittedName>
        <fullName evidence="2">Kelch domain-containing protein</fullName>
    </submittedName>
</protein>
<evidence type="ECO:0000256" key="1">
    <source>
        <dbReference type="SAM" id="MobiDB-lite"/>
    </source>
</evidence>
<dbReference type="OrthoDB" id="4447at2759"/>
<dbReference type="EMBL" id="BDQF01000007">
    <property type="protein sequence ID" value="GAW79928.1"/>
    <property type="molecule type" value="Genomic_DNA"/>
</dbReference>
<feature type="region of interest" description="Disordered" evidence="1">
    <location>
        <begin position="459"/>
        <end position="508"/>
    </location>
</feature>
<gene>
    <name evidence="2" type="ORF">PGO_060720</name>
</gene>
<dbReference type="GeneID" id="39746640"/>
<feature type="compositionally biased region" description="Basic and acidic residues" evidence="1">
    <location>
        <begin position="660"/>
        <end position="669"/>
    </location>
</feature>
<name>A0A1Y1JE37_PLAGO</name>
<comment type="caution">
    <text evidence="2">The sequence shown here is derived from an EMBL/GenBank/DDBJ whole genome shotgun (WGS) entry which is preliminary data.</text>
</comment>
<feature type="region of interest" description="Disordered" evidence="1">
    <location>
        <begin position="660"/>
        <end position="681"/>
    </location>
</feature>
<dbReference type="SUPFAM" id="SSF117281">
    <property type="entry name" value="Kelch motif"/>
    <property type="match status" value="1"/>
</dbReference>
<evidence type="ECO:0000313" key="3">
    <source>
        <dbReference type="Proteomes" id="UP000195521"/>
    </source>
</evidence>
<dbReference type="InterPro" id="IPR015915">
    <property type="entry name" value="Kelch-typ_b-propeller"/>
</dbReference>
<reference evidence="3" key="1">
    <citation type="submission" date="2017-04" db="EMBL/GenBank/DDBJ databases">
        <title>Plasmodium gonderi genome.</title>
        <authorList>
            <person name="Arisue N."/>
            <person name="Honma H."/>
            <person name="Kawai S."/>
            <person name="Tougan T."/>
            <person name="Tanabe K."/>
            <person name="Horii T."/>
        </authorList>
    </citation>
    <scope>NUCLEOTIDE SEQUENCE [LARGE SCALE GENOMIC DNA]</scope>
    <source>
        <strain evidence="3">ATCC 30045</strain>
    </source>
</reference>
<evidence type="ECO:0000313" key="2">
    <source>
        <dbReference type="EMBL" id="GAW79928.1"/>
    </source>
</evidence>
<dbReference type="Gene3D" id="2.120.10.80">
    <property type="entry name" value="Kelch-type beta propeller"/>
    <property type="match status" value="2"/>
</dbReference>
<dbReference type="PANTHER" id="PTHR46063">
    <property type="entry name" value="KELCH DOMAIN-CONTAINING PROTEIN"/>
    <property type="match status" value="1"/>
</dbReference>
<dbReference type="Proteomes" id="UP000195521">
    <property type="component" value="Unassembled WGS sequence"/>
</dbReference>
<feature type="region of interest" description="Disordered" evidence="1">
    <location>
        <begin position="1"/>
        <end position="35"/>
    </location>
</feature>
<dbReference type="PANTHER" id="PTHR46063:SF1">
    <property type="entry name" value="KELCH DOMAIN-CONTAINING PROTEIN 4"/>
    <property type="match status" value="1"/>
</dbReference>